<evidence type="ECO:0000313" key="1">
    <source>
        <dbReference type="EMBL" id="MCS0601118.1"/>
    </source>
</evidence>
<gene>
    <name evidence="1" type="ORF">NX794_07720</name>
</gene>
<comment type="caution">
    <text evidence="1">The sequence shown here is derived from an EMBL/GenBank/DDBJ whole genome shotgun (WGS) entry which is preliminary data.</text>
</comment>
<name>A0ABT2AXY1_9ACTN</name>
<dbReference type="EMBL" id="JANUGP010000004">
    <property type="protein sequence ID" value="MCS0601118.1"/>
    <property type="molecule type" value="Genomic_DNA"/>
</dbReference>
<proteinExistence type="predicted"/>
<dbReference type="RefSeq" id="WP_258777485.1">
    <property type="nucleotide sequence ID" value="NZ_JANUGP010000004.1"/>
</dbReference>
<protein>
    <submittedName>
        <fullName evidence="1">Uncharacterized protein</fullName>
    </submittedName>
</protein>
<dbReference type="Proteomes" id="UP001205612">
    <property type="component" value="Unassembled WGS sequence"/>
</dbReference>
<reference evidence="1 2" key="1">
    <citation type="submission" date="2022-08" db="EMBL/GenBank/DDBJ databases">
        <authorList>
            <person name="Somphong A."/>
            <person name="Phongsopitanun W."/>
        </authorList>
    </citation>
    <scope>NUCLEOTIDE SEQUENCE [LARGE SCALE GENOMIC DNA]</scope>
    <source>
        <strain evidence="1 2">LP11</strain>
    </source>
</reference>
<keyword evidence="2" id="KW-1185">Reference proteome</keyword>
<evidence type="ECO:0000313" key="2">
    <source>
        <dbReference type="Proteomes" id="UP001205612"/>
    </source>
</evidence>
<organism evidence="1 2">
    <name type="scientific">Streptomyces pyxinicus</name>
    <dbReference type="NCBI Taxonomy" id="2970331"/>
    <lineage>
        <taxon>Bacteria</taxon>
        <taxon>Bacillati</taxon>
        <taxon>Actinomycetota</taxon>
        <taxon>Actinomycetes</taxon>
        <taxon>Kitasatosporales</taxon>
        <taxon>Streptomycetaceae</taxon>
        <taxon>Streptomyces</taxon>
    </lineage>
</organism>
<accession>A0ABT2AXY1</accession>
<sequence>MSFSTTLLRQTLQPLAGIFGDAVTADSTGPAFNCQQADEIALALYVTGHEGAAVTWLVGHTTEEEWDDLHAHPYDEKQGDADRTTPRVFTKDEIREYLREQSKDYLEALLIIAKS</sequence>